<dbReference type="GO" id="GO:0005576">
    <property type="term" value="C:extracellular region"/>
    <property type="evidence" value="ECO:0007669"/>
    <property type="project" value="InterPro"/>
</dbReference>
<evidence type="ECO:0000313" key="6">
    <source>
        <dbReference type="Proteomes" id="UP000256970"/>
    </source>
</evidence>
<feature type="compositionally biased region" description="Low complexity" evidence="2">
    <location>
        <begin position="13"/>
        <end position="22"/>
    </location>
</feature>
<dbReference type="GO" id="GO:0030248">
    <property type="term" value="F:cellulose binding"/>
    <property type="evidence" value="ECO:0007669"/>
    <property type="project" value="InterPro"/>
</dbReference>
<sequence>MPGSPDMTGGVPGQPTTPTPGQMPANMTMHNVASTGKVPLPEFMQCGGAGGLCDVFGECADRVWATRSCGTGLTCNKQNKWYYQCLKSSSTTPPTKPPTPPPASGNVLARWAQCGGTGGACASSATGGKCVDGPFPGTSCASGSKCARQSVYY</sequence>
<evidence type="ECO:0000256" key="2">
    <source>
        <dbReference type="SAM" id="MobiDB-lite"/>
    </source>
</evidence>
<keyword evidence="6" id="KW-1185">Reference proteome</keyword>
<name>A0A383W658_TETOB</name>
<feature type="region of interest" description="Disordered" evidence="2">
    <location>
        <begin position="1"/>
        <end position="27"/>
    </location>
</feature>
<feature type="domain" description="CBM1" evidence="3">
    <location>
        <begin position="38"/>
        <end position="86"/>
    </location>
</feature>
<gene>
    <name evidence="5" type="ORF">BQ4739_LOCUS13253</name>
    <name evidence="4" type="ORF">BQ4739_LOCUS6992</name>
</gene>
<evidence type="ECO:0000259" key="3">
    <source>
        <dbReference type="PROSITE" id="PS51164"/>
    </source>
</evidence>
<evidence type="ECO:0000313" key="5">
    <source>
        <dbReference type="EMBL" id="SZX73137.1"/>
    </source>
</evidence>
<dbReference type="GO" id="GO:0005975">
    <property type="term" value="P:carbohydrate metabolic process"/>
    <property type="evidence" value="ECO:0007669"/>
    <property type="project" value="InterPro"/>
</dbReference>
<organism evidence="5 6">
    <name type="scientific">Tetradesmus obliquus</name>
    <name type="common">Green alga</name>
    <name type="synonym">Acutodesmus obliquus</name>
    <dbReference type="NCBI Taxonomy" id="3088"/>
    <lineage>
        <taxon>Eukaryota</taxon>
        <taxon>Viridiplantae</taxon>
        <taxon>Chlorophyta</taxon>
        <taxon>core chlorophytes</taxon>
        <taxon>Chlorophyceae</taxon>
        <taxon>CS clade</taxon>
        <taxon>Sphaeropleales</taxon>
        <taxon>Scenedesmaceae</taxon>
        <taxon>Tetradesmus</taxon>
    </lineage>
</organism>
<evidence type="ECO:0000256" key="1">
    <source>
        <dbReference type="ARBA" id="ARBA00022729"/>
    </source>
</evidence>
<accession>A0A383W658</accession>
<protein>
    <recommendedName>
        <fullName evidence="3">CBM1 domain-containing protein</fullName>
    </recommendedName>
</protein>
<dbReference type="Proteomes" id="UP000256970">
    <property type="component" value="Unassembled WGS sequence"/>
</dbReference>
<evidence type="ECO:0000313" key="4">
    <source>
        <dbReference type="EMBL" id="SZX66592.1"/>
    </source>
</evidence>
<dbReference type="PROSITE" id="PS51164">
    <property type="entry name" value="CBM1_2"/>
    <property type="match status" value="1"/>
</dbReference>
<dbReference type="AlphaFoldDB" id="A0A383W658"/>
<keyword evidence="1" id="KW-0732">Signal</keyword>
<dbReference type="EMBL" id="FNXT01001184">
    <property type="protein sequence ID" value="SZX73137.1"/>
    <property type="molecule type" value="Genomic_DNA"/>
</dbReference>
<proteinExistence type="predicted"/>
<reference evidence="5 6" key="1">
    <citation type="submission" date="2016-10" db="EMBL/GenBank/DDBJ databases">
        <authorList>
            <person name="Cai Z."/>
        </authorList>
    </citation>
    <scope>NUCLEOTIDE SEQUENCE [LARGE SCALE GENOMIC DNA]</scope>
</reference>
<dbReference type="InterPro" id="IPR000254">
    <property type="entry name" value="CBD"/>
</dbReference>
<dbReference type="EMBL" id="FNXT01000718">
    <property type="protein sequence ID" value="SZX66592.1"/>
    <property type="molecule type" value="Genomic_DNA"/>
</dbReference>